<dbReference type="AlphaFoldDB" id="A0A1E7X445"/>
<feature type="signal peptide" evidence="1">
    <location>
        <begin position="1"/>
        <end position="21"/>
    </location>
</feature>
<gene>
    <name evidence="2" type="ORF">DUPY_13640</name>
</gene>
<dbReference type="PATRIC" id="fig|762836.4.peg.1425"/>
<keyword evidence="1" id="KW-0732">Signal</keyword>
<proteinExistence type="predicted"/>
<dbReference type="EMBL" id="LROM01000062">
    <property type="protein sequence ID" value="OFA07256.1"/>
    <property type="molecule type" value="Genomic_DNA"/>
</dbReference>
<accession>A0A1E7X445</accession>
<protein>
    <submittedName>
        <fullName evidence="2">Uncharacterized protein</fullName>
    </submittedName>
</protein>
<evidence type="ECO:0000256" key="1">
    <source>
        <dbReference type="SAM" id="SignalP"/>
    </source>
</evidence>
<evidence type="ECO:0000313" key="3">
    <source>
        <dbReference type="Proteomes" id="UP000175989"/>
    </source>
</evidence>
<reference evidence="3" key="1">
    <citation type="journal article" date="2016" name="Front. Microbiol.">
        <title>Molecular Keys to the Janthinobacterium and Duganella spp. Interaction with the Plant Pathogen Fusarium graminearum.</title>
        <authorList>
            <person name="Haack F.S."/>
            <person name="Poehlein A."/>
            <person name="Kroger C."/>
            <person name="Voigt C.A."/>
            <person name="Piepenbring M."/>
            <person name="Bode H.B."/>
            <person name="Daniel R."/>
            <person name="Schafer W."/>
            <person name="Streit W.R."/>
        </authorList>
    </citation>
    <scope>NUCLEOTIDE SEQUENCE [LARGE SCALE GENOMIC DNA]</scope>
    <source>
        <strain evidence="3">T54</strain>
    </source>
</reference>
<organism evidence="2 3">
    <name type="scientific">Duganella phyllosphaerae</name>
    <dbReference type="NCBI Taxonomy" id="762836"/>
    <lineage>
        <taxon>Bacteria</taxon>
        <taxon>Pseudomonadati</taxon>
        <taxon>Pseudomonadota</taxon>
        <taxon>Betaproteobacteria</taxon>
        <taxon>Burkholderiales</taxon>
        <taxon>Oxalobacteraceae</taxon>
        <taxon>Telluria group</taxon>
        <taxon>Duganella</taxon>
    </lineage>
</organism>
<name>A0A1E7X445_9BURK</name>
<sequence length="311" mass="33813">MHNLTTITLAALLLVHQGAGAQAPSPLGDAAVTVIGPLQSGTVQMAWSYKGLEAGVDTFERLSSRLAPGATMRYKMPKGMLPPKVKDGVTEDSSAAIAVKGWSVPLPLAPDLSFVLPPNERARSDGAYVVMSRRFPSGLYQHPIVYVRTPDLPPNVLRLGDLRLACEVQVRILKKDMLRERLMLDAKSWFEKGPCERDEGKVFDAPAPYDRITYTAGSRQQVKAGNGKDLEFNAPLGDGKWPDDTLITFELNGEPAPKPLVAARPVPAPKPFPMPMDRPLVSLPPESLEPDLSQEALYHLEGEVTPATTHP</sequence>
<comment type="caution">
    <text evidence="2">The sequence shown here is derived from an EMBL/GenBank/DDBJ whole genome shotgun (WGS) entry which is preliminary data.</text>
</comment>
<dbReference type="RefSeq" id="WP_070247090.1">
    <property type="nucleotide sequence ID" value="NZ_LROM01000062.1"/>
</dbReference>
<keyword evidence="3" id="KW-1185">Reference proteome</keyword>
<evidence type="ECO:0000313" key="2">
    <source>
        <dbReference type="EMBL" id="OFA07256.1"/>
    </source>
</evidence>
<dbReference type="OrthoDB" id="8756031at2"/>
<feature type="chain" id="PRO_5009208315" evidence="1">
    <location>
        <begin position="22"/>
        <end position="311"/>
    </location>
</feature>
<dbReference type="Proteomes" id="UP000175989">
    <property type="component" value="Unassembled WGS sequence"/>
</dbReference>